<evidence type="ECO:0000313" key="6">
    <source>
        <dbReference type="Proteomes" id="UP000092993"/>
    </source>
</evidence>
<dbReference type="STRING" id="5627.A0A1C7MLW1"/>
<protein>
    <submittedName>
        <fullName evidence="5">Uncharacterized protein</fullName>
    </submittedName>
</protein>
<evidence type="ECO:0000313" key="5">
    <source>
        <dbReference type="EMBL" id="OBZ77851.1"/>
    </source>
</evidence>
<organism evidence="5 6">
    <name type="scientific">Grifola frondosa</name>
    <name type="common">Maitake</name>
    <name type="synonym">Polyporus frondosus</name>
    <dbReference type="NCBI Taxonomy" id="5627"/>
    <lineage>
        <taxon>Eukaryota</taxon>
        <taxon>Fungi</taxon>
        <taxon>Dikarya</taxon>
        <taxon>Basidiomycota</taxon>
        <taxon>Agaricomycotina</taxon>
        <taxon>Agaricomycetes</taxon>
        <taxon>Polyporales</taxon>
        <taxon>Grifolaceae</taxon>
        <taxon>Grifola</taxon>
    </lineage>
</organism>
<evidence type="ECO:0000256" key="3">
    <source>
        <dbReference type="ARBA" id="ARBA00023136"/>
    </source>
</evidence>
<evidence type="ECO:0000256" key="1">
    <source>
        <dbReference type="ARBA" id="ARBA00004325"/>
    </source>
</evidence>
<sequence>MSYVIFGRAIKNEYLAIGTLLTTVGVTVLAMGGKKETPVGAGKPTIAQVKDSVKINAGSSEEEEFIKKFIAEEEDKHP</sequence>
<dbReference type="Pfam" id="PF11022">
    <property type="entry name" value="ATP19"/>
    <property type="match status" value="1"/>
</dbReference>
<dbReference type="Proteomes" id="UP000092993">
    <property type="component" value="Unassembled WGS sequence"/>
</dbReference>
<reference evidence="5 6" key="1">
    <citation type="submission" date="2016-03" db="EMBL/GenBank/DDBJ databases">
        <title>Whole genome sequencing of Grifola frondosa 9006-11.</title>
        <authorList>
            <person name="Min B."/>
            <person name="Park H."/>
            <person name="Kim J.-G."/>
            <person name="Cho H."/>
            <person name="Oh Y.-L."/>
            <person name="Kong W.-S."/>
            <person name="Choi I.-G."/>
        </authorList>
    </citation>
    <scope>NUCLEOTIDE SEQUENCE [LARGE SCALE GENOMIC DNA]</scope>
    <source>
        <strain evidence="5 6">9006-11</strain>
    </source>
</reference>
<evidence type="ECO:0000256" key="2">
    <source>
        <dbReference type="ARBA" id="ARBA00023128"/>
    </source>
</evidence>
<dbReference type="GO" id="GO:0015986">
    <property type="term" value="P:proton motive force-driven ATP synthesis"/>
    <property type="evidence" value="ECO:0007669"/>
    <property type="project" value="TreeGrafter"/>
</dbReference>
<dbReference type="OMA" id="TQMGGSK"/>
<keyword evidence="3 4" id="KW-0472">Membrane</keyword>
<accession>A0A1C7MLW1</accession>
<comment type="subcellular location">
    <subcellularLocation>
        <location evidence="1">Mitochondrion membrane</location>
    </subcellularLocation>
</comment>
<comment type="caution">
    <text evidence="5">The sequence shown here is derived from an EMBL/GenBank/DDBJ whole genome shotgun (WGS) entry which is preliminary data.</text>
</comment>
<dbReference type="EMBL" id="LUGG01000002">
    <property type="protein sequence ID" value="OBZ77851.1"/>
    <property type="molecule type" value="Genomic_DNA"/>
</dbReference>
<dbReference type="PANTHER" id="PTHR28074">
    <property type="entry name" value="ATP SYNTHASE SUBUNIT K, MITOCHONDRIAL"/>
    <property type="match status" value="1"/>
</dbReference>
<proteinExistence type="predicted"/>
<keyword evidence="6" id="KW-1185">Reference proteome</keyword>
<keyword evidence="4" id="KW-1133">Transmembrane helix</keyword>
<dbReference type="InterPro" id="IPR021278">
    <property type="entry name" value="ATP19"/>
</dbReference>
<dbReference type="GO" id="GO:0031966">
    <property type="term" value="C:mitochondrial membrane"/>
    <property type="evidence" value="ECO:0007669"/>
    <property type="project" value="UniProtKB-SubCell"/>
</dbReference>
<feature type="transmembrane region" description="Helical" evidence="4">
    <location>
        <begin position="14"/>
        <end position="33"/>
    </location>
</feature>
<gene>
    <name evidence="5" type="ORF">A0H81_02426</name>
</gene>
<dbReference type="AlphaFoldDB" id="A0A1C7MLW1"/>
<dbReference type="OrthoDB" id="2094445at2759"/>
<name>A0A1C7MLW1_GRIFR</name>
<keyword evidence="2" id="KW-0496">Mitochondrion</keyword>
<keyword evidence="4" id="KW-0812">Transmembrane</keyword>
<evidence type="ECO:0000256" key="4">
    <source>
        <dbReference type="SAM" id="Phobius"/>
    </source>
</evidence>
<dbReference type="PANTHER" id="PTHR28074:SF1">
    <property type="entry name" value="ATP SYNTHASE SUBUNIT K, MITOCHONDRIAL"/>
    <property type="match status" value="1"/>
</dbReference>